<name>A0ACB9R6T6_9MYRT</name>
<gene>
    <name evidence="1" type="ORF">MLD38_012176</name>
</gene>
<evidence type="ECO:0000313" key="2">
    <source>
        <dbReference type="Proteomes" id="UP001057402"/>
    </source>
</evidence>
<proteinExistence type="predicted"/>
<evidence type="ECO:0000313" key="1">
    <source>
        <dbReference type="EMBL" id="KAI4374147.1"/>
    </source>
</evidence>
<dbReference type="EMBL" id="CM042883">
    <property type="protein sequence ID" value="KAI4374147.1"/>
    <property type="molecule type" value="Genomic_DNA"/>
</dbReference>
<dbReference type="Proteomes" id="UP001057402">
    <property type="component" value="Chromosome 4"/>
</dbReference>
<organism evidence="1 2">
    <name type="scientific">Melastoma candidum</name>
    <dbReference type="NCBI Taxonomy" id="119954"/>
    <lineage>
        <taxon>Eukaryota</taxon>
        <taxon>Viridiplantae</taxon>
        <taxon>Streptophyta</taxon>
        <taxon>Embryophyta</taxon>
        <taxon>Tracheophyta</taxon>
        <taxon>Spermatophyta</taxon>
        <taxon>Magnoliopsida</taxon>
        <taxon>eudicotyledons</taxon>
        <taxon>Gunneridae</taxon>
        <taxon>Pentapetalae</taxon>
        <taxon>rosids</taxon>
        <taxon>malvids</taxon>
        <taxon>Myrtales</taxon>
        <taxon>Melastomataceae</taxon>
        <taxon>Melastomatoideae</taxon>
        <taxon>Melastomateae</taxon>
        <taxon>Melastoma</taxon>
    </lineage>
</organism>
<keyword evidence="2" id="KW-1185">Reference proteome</keyword>
<reference evidence="2" key="1">
    <citation type="journal article" date="2023" name="Front. Plant Sci.">
        <title>Chromosomal-level genome assembly of Melastoma candidum provides insights into trichome evolution.</title>
        <authorList>
            <person name="Zhong Y."/>
            <person name="Wu W."/>
            <person name="Sun C."/>
            <person name="Zou P."/>
            <person name="Liu Y."/>
            <person name="Dai S."/>
            <person name="Zhou R."/>
        </authorList>
    </citation>
    <scope>NUCLEOTIDE SEQUENCE [LARGE SCALE GENOMIC DNA]</scope>
</reference>
<comment type="caution">
    <text evidence="1">The sequence shown here is derived from an EMBL/GenBank/DDBJ whole genome shotgun (WGS) entry which is preliminary data.</text>
</comment>
<protein>
    <submittedName>
        <fullName evidence="1">Uncharacterized protein</fullName>
    </submittedName>
</protein>
<accession>A0ACB9R6T6</accession>
<sequence length="395" mass="44286">MANLTRSRALVELDPCSPFFVRPADSQMAVLVTPGLVEGNYSAWSRMFLVALSIRNKIGFVDGSIVRPAEGDPLFVAWKRCDDLVRTWIYKSVSVSIATTIFFLKTAKEIWEELNERFAEPNDSRICQLQMQFHNLKQVGSFCPFPCPPPSLSTMRPKIVIFGDSITEASFCGGGWGASLAHHFSRSADVVLRGYDGYNTRWALKVMDRVFPLDRDGVEGALMAVTIFFGANDACLPDPMLGFLHVPLEEYKQNLCAIVSLLQKRWPMVKIILITPPPIDEETRLRHPYFENSDGLPERTNEAAGAYAKACMDVASECGLSCINLWAKMQLIPDWKNSCLSDGLHLTETGNRIVFEEVIVKLKENGLTAEHMPVELPRIGDIDPINPLESFKRRI</sequence>